<organism evidence="1 2">
    <name type="scientific">Rhizophlyctis rosea</name>
    <dbReference type="NCBI Taxonomy" id="64517"/>
    <lineage>
        <taxon>Eukaryota</taxon>
        <taxon>Fungi</taxon>
        <taxon>Fungi incertae sedis</taxon>
        <taxon>Chytridiomycota</taxon>
        <taxon>Chytridiomycota incertae sedis</taxon>
        <taxon>Chytridiomycetes</taxon>
        <taxon>Rhizophlyctidales</taxon>
        <taxon>Rhizophlyctidaceae</taxon>
        <taxon>Rhizophlyctis</taxon>
    </lineage>
</organism>
<comment type="caution">
    <text evidence="1">The sequence shown here is derived from an EMBL/GenBank/DDBJ whole genome shotgun (WGS) entry which is preliminary data.</text>
</comment>
<dbReference type="EMBL" id="JADGJD010000669">
    <property type="protein sequence ID" value="KAJ3049259.1"/>
    <property type="molecule type" value="Genomic_DNA"/>
</dbReference>
<dbReference type="PANTHER" id="PTHR34689:SF1">
    <property type="entry name" value="NUCLEIC ACID-BINDING PROTEIN"/>
    <property type="match status" value="1"/>
</dbReference>
<evidence type="ECO:0000313" key="1">
    <source>
        <dbReference type="EMBL" id="KAJ3049259.1"/>
    </source>
</evidence>
<dbReference type="Proteomes" id="UP001212841">
    <property type="component" value="Unassembled WGS sequence"/>
</dbReference>
<keyword evidence="2" id="KW-1185">Reference proteome</keyword>
<dbReference type="AlphaFoldDB" id="A0AAD5SA55"/>
<protein>
    <submittedName>
        <fullName evidence="1">Uncharacterized protein</fullName>
    </submittedName>
</protein>
<dbReference type="PANTHER" id="PTHR34689">
    <property type="entry name" value="NUCLEIC ACID-BINDING PROTEIN"/>
    <property type="match status" value="1"/>
</dbReference>
<sequence length="154" mass="18136">MQGLYGVLSQSDMYRKEAEFRTWLMEVKNISPEALQNQAMKQYFEDFMEDFNTATLPHVKYYDLDKWESEQRTMERAQAGDDDSATFDLLNDEERLRKHSKALRSSAGSKMELGYSKEELAELKKVSEERIAADRLRKMGYQPKDSMGVRYDYE</sequence>
<name>A0AAD5SA55_9FUNG</name>
<proteinExistence type="predicted"/>
<gene>
    <name evidence="1" type="ORF">HK097_009719</name>
</gene>
<evidence type="ECO:0000313" key="2">
    <source>
        <dbReference type="Proteomes" id="UP001212841"/>
    </source>
</evidence>
<accession>A0AAD5SA55</accession>
<reference evidence="1" key="1">
    <citation type="submission" date="2020-05" db="EMBL/GenBank/DDBJ databases">
        <title>Phylogenomic resolution of chytrid fungi.</title>
        <authorList>
            <person name="Stajich J.E."/>
            <person name="Amses K."/>
            <person name="Simmons R."/>
            <person name="Seto K."/>
            <person name="Myers J."/>
            <person name="Bonds A."/>
            <person name="Quandt C.A."/>
            <person name="Barry K."/>
            <person name="Liu P."/>
            <person name="Grigoriev I."/>
            <person name="Longcore J.E."/>
            <person name="James T.Y."/>
        </authorList>
    </citation>
    <scope>NUCLEOTIDE SEQUENCE</scope>
    <source>
        <strain evidence="1">JEL0318</strain>
    </source>
</reference>